<evidence type="ECO:0000256" key="6">
    <source>
        <dbReference type="ARBA" id="ARBA00022730"/>
    </source>
</evidence>
<dbReference type="HAMAP" id="MF_01469">
    <property type="entry name" value="RNase_M5"/>
    <property type="match status" value="1"/>
</dbReference>
<evidence type="ECO:0000256" key="8">
    <source>
        <dbReference type="ARBA" id="ARBA00022801"/>
    </source>
</evidence>
<reference evidence="14 16" key="2">
    <citation type="submission" date="2016-09" db="EMBL/GenBank/DDBJ databases">
        <authorList>
            <consortium name="Pathogen Informatics"/>
            <person name="Sun Q."/>
            <person name="Inoue M."/>
        </authorList>
    </citation>
    <scope>NUCLEOTIDE SEQUENCE [LARGE SCALE GENOMIC DNA]</scope>
    <source>
        <strain evidence="14 16">82C</strain>
    </source>
</reference>
<keyword evidence="10 11" id="KW-0694">RNA-binding</keyword>
<comment type="similarity">
    <text evidence="11">Belongs to the ribonuclease M5 family.</text>
</comment>
<evidence type="ECO:0000256" key="10">
    <source>
        <dbReference type="ARBA" id="ARBA00022884"/>
    </source>
</evidence>
<evidence type="ECO:0000256" key="4">
    <source>
        <dbReference type="ARBA" id="ARBA00022722"/>
    </source>
</evidence>
<dbReference type="Proteomes" id="UP000095768">
    <property type="component" value="Unassembled WGS sequence"/>
</dbReference>
<evidence type="ECO:0000256" key="2">
    <source>
        <dbReference type="ARBA" id="ARBA00022517"/>
    </source>
</evidence>
<evidence type="ECO:0000256" key="9">
    <source>
        <dbReference type="ARBA" id="ARBA00022842"/>
    </source>
</evidence>
<evidence type="ECO:0000313" key="16">
    <source>
        <dbReference type="Proteomes" id="UP000095412"/>
    </source>
</evidence>
<dbReference type="GO" id="GO:0046872">
    <property type="term" value="F:metal ion binding"/>
    <property type="evidence" value="ECO:0007669"/>
    <property type="project" value="UniProtKB-KW"/>
</dbReference>
<dbReference type="CDD" id="cd01027">
    <property type="entry name" value="TOPRIM_RNase_M5_like"/>
    <property type="match status" value="1"/>
</dbReference>
<dbReference type="InterPro" id="IPR025156">
    <property type="entry name" value="RNase_M5_C"/>
</dbReference>
<evidence type="ECO:0000256" key="11">
    <source>
        <dbReference type="HAMAP-Rule" id="MF_01469"/>
    </source>
</evidence>
<dbReference type="SUPFAM" id="SSF110455">
    <property type="entry name" value="Toprim domain"/>
    <property type="match status" value="1"/>
</dbReference>
<organism evidence="15 17">
    <name type="scientific">Staphylococcus caeli</name>
    <dbReference type="NCBI Taxonomy" id="2201815"/>
    <lineage>
        <taxon>Bacteria</taxon>
        <taxon>Bacillati</taxon>
        <taxon>Bacillota</taxon>
        <taxon>Bacilli</taxon>
        <taxon>Bacillales</taxon>
        <taxon>Staphylococcaceae</taxon>
        <taxon>Staphylococcus</taxon>
    </lineage>
</organism>
<dbReference type="GO" id="GO:0019843">
    <property type="term" value="F:rRNA binding"/>
    <property type="evidence" value="ECO:0007669"/>
    <property type="project" value="UniProtKB-KW"/>
</dbReference>
<keyword evidence="8 11" id="KW-0378">Hydrolase</keyword>
<evidence type="ECO:0000259" key="13">
    <source>
        <dbReference type="PROSITE" id="PS50880"/>
    </source>
</evidence>
<proteinExistence type="inferred from homology"/>
<evidence type="ECO:0000313" key="14">
    <source>
        <dbReference type="EMBL" id="SCT34550.1"/>
    </source>
</evidence>
<accession>A0A1D4QH69</accession>
<dbReference type="FunFam" id="3.40.1360.10:FF:000006">
    <property type="entry name" value="Ribonuclease M5"/>
    <property type="match status" value="1"/>
</dbReference>
<dbReference type="GO" id="GO:0006364">
    <property type="term" value="P:rRNA processing"/>
    <property type="evidence" value="ECO:0007669"/>
    <property type="project" value="UniProtKB-UniRule"/>
</dbReference>
<evidence type="ECO:0000313" key="15">
    <source>
        <dbReference type="EMBL" id="SCT40177.1"/>
    </source>
</evidence>
<dbReference type="Pfam" id="PF01751">
    <property type="entry name" value="Toprim"/>
    <property type="match status" value="1"/>
</dbReference>
<protein>
    <recommendedName>
        <fullName evidence="11 12">Ribonuclease M5</fullName>
        <ecNumber evidence="11 12">3.1.26.8</ecNumber>
    </recommendedName>
    <alternativeName>
        <fullName evidence="11">RNase M5</fullName>
    </alternativeName>
    <alternativeName>
        <fullName evidence="11">Ribosomal RNA terminal maturase M5</fullName>
    </alternativeName>
</protein>
<evidence type="ECO:0000256" key="3">
    <source>
        <dbReference type="ARBA" id="ARBA00022552"/>
    </source>
</evidence>
<name>A0A1D4QH69_9STAP</name>
<keyword evidence="9" id="KW-0460">Magnesium</keyword>
<dbReference type="GO" id="GO:0005737">
    <property type="term" value="C:cytoplasm"/>
    <property type="evidence" value="ECO:0007669"/>
    <property type="project" value="UniProtKB-SubCell"/>
</dbReference>
<comment type="function">
    <text evidence="11">Required for correct processing of both the 5' and 3' ends of 5S rRNA precursor. Cleaves both sides of a double-stranded region yielding mature 5S rRNA in one step.</text>
</comment>
<evidence type="ECO:0000256" key="12">
    <source>
        <dbReference type="NCBIfam" id="TIGR00334"/>
    </source>
</evidence>
<keyword evidence="5" id="KW-0479">Metal-binding</keyword>
<dbReference type="EMBL" id="FMPG01000016">
    <property type="protein sequence ID" value="SCT40177.1"/>
    <property type="molecule type" value="Genomic_DNA"/>
</dbReference>
<dbReference type="EC" id="3.1.26.8" evidence="11 12"/>
<comment type="subcellular location">
    <subcellularLocation>
        <location evidence="11">Cytoplasm</location>
    </subcellularLocation>
</comment>
<dbReference type="OrthoDB" id="9791329at2"/>
<dbReference type="RefSeq" id="WP_069996369.1">
    <property type="nucleotide sequence ID" value="NZ_FMPG01000016.1"/>
</dbReference>
<dbReference type="Proteomes" id="UP000095412">
    <property type="component" value="Unassembled WGS sequence"/>
</dbReference>
<keyword evidence="6 11" id="KW-0699">rRNA-binding</keyword>
<dbReference type="PANTHER" id="PTHR39156">
    <property type="entry name" value="RIBONUCLEASE M5"/>
    <property type="match status" value="1"/>
</dbReference>
<keyword evidence="2 11" id="KW-0690">Ribosome biogenesis</keyword>
<dbReference type="InterPro" id="IPR006171">
    <property type="entry name" value="TOPRIM_dom"/>
</dbReference>
<comment type="catalytic activity">
    <reaction evidence="11">
        <text>Endonucleolytic cleavage of RNA, removing 21 and 42 nucleotides, respectively, from the 5'- and 3'-termini of a 5S-rRNA precursor.</text>
        <dbReference type="EC" id="3.1.26.8"/>
    </reaction>
</comment>
<keyword evidence="3 11" id="KW-0698">rRNA processing</keyword>
<dbReference type="NCBIfam" id="TIGR00334">
    <property type="entry name" value="5S_RNA_mat_M5"/>
    <property type="match status" value="1"/>
</dbReference>
<dbReference type="Gene3D" id="3.40.1360.10">
    <property type="match status" value="1"/>
</dbReference>
<dbReference type="InterPro" id="IPR034141">
    <property type="entry name" value="TOPRIM_RNase_M5-like"/>
</dbReference>
<dbReference type="AlphaFoldDB" id="A0A1D4QH69"/>
<dbReference type="InterPro" id="IPR004466">
    <property type="entry name" value="RNase_M5"/>
</dbReference>
<evidence type="ECO:0000313" key="17">
    <source>
        <dbReference type="Proteomes" id="UP000095768"/>
    </source>
</evidence>
<evidence type="ECO:0000256" key="1">
    <source>
        <dbReference type="ARBA" id="ARBA00022490"/>
    </source>
</evidence>
<feature type="domain" description="Toprim" evidence="13">
    <location>
        <begin position="4"/>
        <end position="100"/>
    </location>
</feature>
<dbReference type="PANTHER" id="PTHR39156:SF1">
    <property type="entry name" value="RIBONUCLEASE M5"/>
    <property type="match status" value="1"/>
</dbReference>
<dbReference type="PROSITE" id="PS50880">
    <property type="entry name" value="TOPRIM"/>
    <property type="match status" value="1"/>
</dbReference>
<keyword evidence="16" id="KW-1185">Reference proteome</keyword>
<reference evidence="15 17" key="1">
    <citation type="submission" date="2016-09" db="EMBL/GenBank/DDBJ databases">
        <authorList>
            <consortium name="Pathogen Informatics"/>
        </authorList>
    </citation>
    <scope>NUCLEOTIDE SEQUENCE [LARGE SCALE GENOMIC DNA]</scope>
    <source>
        <strain evidence="15 17">82B</strain>
    </source>
</reference>
<dbReference type="GO" id="GO:0043822">
    <property type="term" value="F:ribonuclease M5 activity"/>
    <property type="evidence" value="ECO:0007669"/>
    <property type="project" value="UniProtKB-UniRule"/>
</dbReference>
<evidence type="ECO:0000256" key="5">
    <source>
        <dbReference type="ARBA" id="ARBA00022723"/>
    </source>
</evidence>
<keyword evidence="1 11" id="KW-0963">Cytoplasm</keyword>
<gene>
    <name evidence="11" type="primary">rnmV</name>
    <name evidence="15" type="ORF">SAMEA2297795_02431</name>
    <name evidence="14" type="ORF">SAMEA2297796_02221</name>
</gene>
<dbReference type="SMART" id="SM00493">
    <property type="entry name" value="TOPRIM"/>
    <property type="match status" value="1"/>
</dbReference>
<dbReference type="Pfam" id="PF13331">
    <property type="entry name" value="DUF4093"/>
    <property type="match status" value="1"/>
</dbReference>
<keyword evidence="7 11" id="KW-0255">Endonuclease</keyword>
<dbReference type="EMBL" id="FMPI01000020">
    <property type="protein sequence ID" value="SCT34550.1"/>
    <property type="molecule type" value="Genomic_DNA"/>
</dbReference>
<evidence type="ECO:0000256" key="7">
    <source>
        <dbReference type="ARBA" id="ARBA00022759"/>
    </source>
</evidence>
<sequence>MKINEFIVVEGRDDTERVKRAVECDTIETNGSAINQATLNVIAQAYETRGVIVLTDPDFPGDKIRNTIQKYVPGVKHAYIDKEKAKNKRGKIGVEHAKLEDIKEALMNVSTPFEEGHESISKDVLIDLGLIIGKDARHKRALLGRKLHIGHSNGKQLLNKLNAFGYTEEDVRNALSDNEGSEL</sequence>
<keyword evidence="4 11" id="KW-0540">Nuclease</keyword>